<dbReference type="InterPro" id="IPR003148">
    <property type="entry name" value="RCK_N"/>
</dbReference>
<gene>
    <name evidence="2" type="ORF">H9853_05545</name>
</gene>
<dbReference type="AlphaFoldDB" id="A0A9D1W869"/>
<protein>
    <submittedName>
        <fullName evidence="2">TrkA family potassium uptake protein</fullName>
    </submittedName>
</protein>
<evidence type="ECO:0000313" key="2">
    <source>
        <dbReference type="EMBL" id="HIX54471.1"/>
    </source>
</evidence>
<dbReference type="InterPro" id="IPR036721">
    <property type="entry name" value="RCK_C_sf"/>
</dbReference>
<comment type="caution">
    <text evidence="2">The sequence shown here is derived from an EMBL/GenBank/DDBJ whole genome shotgun (WGS) entry which is preliminary data.</text>
</comment>
<dbReference type="InterPro" id="IPR036291">
    <property type="entry name" value="NAD(P)-bd_dom_sf"/>
</dbReference>
<dbReference type="GO" id="GO:0006813">
    <property type="term" value="P:potassium ion transport"/>
    <property type="evidence" value="ECO:0007669"/>
    <property type="project" value="InterPro"/>
</dbReference>
<accession>A0A9D1W869</accession>
<reference evidence="2" key="2">
    <citation type="submission" date="2021-04" db="EMBL/GenBank/DDBJ databases">
        <authorList>
            <person name="Gilroy R."/>
        </authorList>
    </citation>
    <scope>NUCLEOTIDE SEQUENCE</scope>
    <source>
        <strain evidence="2">1719</strain>
    </source>
</reference>
<proteinExistence type="predicted"/>
<dbReference type="Proteomes" id="UP000824156">
    <property type="component" value="Unassembled WGS sequence"/>
</dbReference>
<dbReference type="EMBL" id="DXEZ01000152">
    <property type="protein sequence ID" value="HIX54471.1"/>
    <property type="molecule type" value="Genomic_DNA"/>
</dbReference>
<dbReference type="PANTHER" id="PTHR43833:SF7">
    <property type="entry name" value="KTR SYSTEM POTASSIUM UPTAKE PROTEIN C"/>
    <property type="match status" value="1"/>
</dbReference>
<dbReference type="PANTHER" id="PTHR43833">
    <property type="entry name" value="POTASSIUM CHANNEL PROTEIN 2-RELATED-RELATED"/>
    <property type="match status" value="1"/>
</dbReference>
<name>A0A9D1W869_9SPHI</name>
<dbReference type="InterPro" id="IPR050721">
    <property type="entry name" value="Trk_Ktr_HKT_K-transport"/>
</dbReference>
<organism evidence="2 3">
    <name type="scientific">Candidatus Sphingobacterium stercoripullorum</name>
    <dbReference type="NCBI Taxonomy" id="2838759"/>
    <lineage>
        <taxon>Bacteria</taxon>
        <taxon>Pseudomonadati</taxon>
        <taxon>Bacteroidota</taxon>
        <taxon>Sphingobacteriia</taxon>
        <taxon>Sphingobacteriales</taxon>
        <taxon>Sphingobacteriaceae</taxon>
        <taxon>Sphingobacterium</taxon>
    </lineage>
</organism>
<dbReference type="Gene3D" id="3.30.70.1450">
    <property type="entry name" value="Regulator of K+ conductance, C-terminal domain"/>
    <property type="match status" value="1"/>
</dbReference>
<dbReference type="SUPFAM" id="SSF116726">
    <property type="entry name" value="TrkA C-terminal domain-like"/>
    <property type="match status" value="1"/>
</dbReference>
<dbReference type="Gene3D" id="3.40.50.720">
    <property type="entry name" value="NAD(P)-binding Rossmann-like Domain"/>
    <property type="match status" value="1"/>
</dbReference>
<evidence type="ECO:0000259" key="1">
    <source>
        <dbReference type="PROSITE" id="PS51201"/>
    </source>
</evidence>
<evidence type="ECO:0000313" key="3">
    <source>
        <dbReference type="Proteomes" id="UP000824156"/>
    </source>
</evidence>
<feature type="domain" description="RCK N-terminal" evidence="1">
    <location>
        <begin position="1"/>
        <end position="117"/>
    </location>
</feature>
<dbReference type="SUPFAM" id="SSF51735">
    <property type="entry name" value="NAD(P)-binding Rossmann-fold domains"/>
    <property type="match status" value="1"/>
</dbReference>
<dbReference type="PROSITE" id="PS51201">
    <property type="entry name" value="RCK_N"/>
    <property type="match status" value="1"/>
</dbReference>
<dbReference type="Pfam" id="PF02254">
    <property type="entry name" value="TrkA_N"/>
    <property type="match status" value="1"/>
</dbReference>
<sequence length="230" mass="25125">MKYIVLGLGHFGQSLATHLTELGHEVIGADLNMELVEQLKDKITHTVCLDSTDKSAVGALPLKDSDAVIVAIGEDEGASLLTTALLKQLGVKRIIGRVVSGLQKTVLEAMNIQEYVMPEEETAERLAMRLDNVDIIDSFKISDNYSIIEMVVPARYAGMSLKEADFTNKYQVIVLTTLKTQIDKKGNQMKVEKEASGIANSHTVLEKDDVLVLFGETSSIKKLIHKSGGI</sequence>
<reference evidence="2" key="1">
    <citation type="journal article" date="2021" name="PeerJ">
        <title>Extensive microbial diversity within the chicken gut microbiome revealed by metagenomics and culture.</title>
        <authorList>
            <person name="Gilroy R."/>
            <person name="Ravi A."/>
            <person name="Getino M."/>
            <person name="Pursley I."/>
            <person name="Horton D.L."/>
            <person name="Alikhan N.F."/>
            <person name="Baker D."/>
            <person name="Gharbi K."/>
            <person name="Hall N."/>
            <person name="Watson M."/>
            <person name="Adriaenssens E.M."/>
            <person name="Foster-Nyarko E."/>
            <person name="Jarju S."/>
            <person name="Secka A."/>
            <person name="Antonio M."/>
            <person name="Oren A."/>
            <person name="Chaudhuri R.R."/>
            <person name="La Ragione R."/>
            <person name="Hildebrand F."/>
            <person name="Pallen M.J."/>
        </authorList>
    </citation>
    <scope>NUCLEOTIDE SEQUENCE</scope>
    <source>
        <strain evidence="2">1719</strain>
    </source>
</reference>